<feature type="domain" description="Chorismate-utilising enzyme C-terminal" evidence="1">
    <location>
        <begin position="103"/>
        <end position="350"/>
    </location>
</feature>
<keyword evidence="3" id="KW-1185">Reference proteome</keyword>
<accession>A0A150WSU4</accession>
<organism evidence="2 3">
    <name type="scientific">Bdellovibrio bacteriovorus</name>
    <dbReference type="NCBI Taxonomy" id="959"/>
    <lineage>
        <taxon>Bacteria</taxon>
        <taxon>Pseudomonadati</taxon>
        <taxon>Bdellovibrionota</taxon>
        <taxon>Bdellovibrionia</taxon>
        <taxon>Bdellovibrionales</taxon>
        <taxon>Pseudobdellovibrionaceae</taxon>
        <taxon>Bdellovibrio</taxon>
    </lineage>
</organism>
<dbReference type="OrthoDB" id="5290194at2"/>
<proteinExistence type="predicted"/>
<dbReference type="Gene3D" id="3.60.120.10">
    <property type="entry name" value="Anthranilate synthase"/>
    <property type="match status" value="1"/>
</dbReference>
<dbReference type="EMBL" id="LUKE01000001">
    <property type="protein sequence ID" value="KYG67466.1"/>
    <property type="molecule type" value="Genomic_DNA"/>
</dbReference>
<sequence>MDRQNSITLSGITNLLESGALLRHRGQWILIEGPFRQVSDANSDEITILCPDFYDLGSARFLRGQQTHALRGDEVKALCENYLSQSPPVPESLGSMNWQEPEKSDFATDLEIIQGKIQKGEIQKAVPVIFARTSQTVTAVHRAQMLLSLINAPPSLYVYGFWQNGEGVLGATPETLFEYSKGTLKTMALAGTCPKEDATHREFLLQDEKEMHEHLLVLEDIKSVLKPLGEIKTEGPQILELPTLFHLFTKINVDCQRVPSFTNLIESLHPTPALGVAPRNYGYKWMEELPGQEGRARYGAPFAFLSKEEALCLVGIRNIQWNKASSMIGSGCGIVAASDLEREWRELYQKRLSVRKILGLNL</sequence>
<comment type="caution">
    <text evidence="2">The sequence shown here is derived from an EMBL/GenBank/DDBJ whole genome shotgun (WGS) entry which is preliminary data.</text>
</comment>
<evidence type="ECO:0000313" key="3">
    <source>
        <dbReference type="Proteomes" id="UP000075320"/>
    </source>
</evidence>
<dbReference type="Proteomes" id="UP000075320">
    <property type="component" value="Unassembled WGS sequence"/>
</dbReference>
<gene>
    <name evidence="2" type="ORF">AZI86_04300</name>
</gene>
<dbReference type="PANTHER" id="PTHR42839:SF2">
    <property type="entry name" value="ISOCHORISMATE SYNTHASE ENTC"/>
    <property type="match status" value="1"/>
</dbReference>
<dbReference type="SUPFAM" id="SSF56322">
    <property type="entry name" value="ADC synthase"/>
    <property type="match status" value="1"/>
</dbReference>
<dbReference type="AlphaFoldDB" id="A0A150WSU4"/>
<name>A0A150WSU4_BDEBC</name>
<dbReference type="InterPro" id="IPR015890">
    <property type="entry name" value="Chorismate_C"/>
</dbReference>
<evidence type="ECO:0000313" key="2">
    <source>
        <dbReference type="EMBL" id="KYG67466.1"/>
    </source>
</evidence>
<evidence type="ECO:0000259" key="1">
    <source>
        <dbReference type="Pfam" id="PF00425"/>
    </source>
</evidence>
<dbReference type="InterPro" id="IPR005801">
    <property type="entry name" value="ADC_synthase"/>
</dbReference>
<dbReference type="Pfam" id="PF00425">
    <property type="entry name" value="Chorismate_bind"/>
    <property type="match status" value="1"/>
</dbReference>
<reference evidence="2 3" key="1">
    <citation type="submission" date="2016-03" db="EMBL/GenBank/DDBJ databases">
        <authorList>
            <person name="Ploux O."/>
        </authorList>
    </citation>
    <scope>NUCLEOTIDE SEQUENCE [LARGE SCALE GENOMIC DNA]</scope>
    <source>
        <strain evidence="2 3">R0</strain>
    </source>
</reference>
<dbReference type="PANTHER" id="PTHR42839">
    <property type="entry name" value="ISOCHORISMATE SYNTHASE ENTC"/>
    <property type="match status" value="1"/>
</dbReference>
<protein>
    <submittedName>
        <fullName evidence="2">Isochorismate synthase</fullName>
    </submittedName>
</protein>